<dbReference type="InterPro" id="IPR007168">
    <property type="entry name" value="Phageshock_PspC_N"/>
</dbReference>
<dbReference type="PANTHER" id="PTHR33885">
    <property type="entry name" value="PHAGE SHOCK PROTEIN C"/>
    <property type="match status" value="1"/>
</dbReference>
<keyword evidence="2" id="KW-1003">Cell membrane</keyword>
<comment type="subcellular location">
    <subcellularLocation>
        <location evidence="1">Cell membrane</location>
        <topology evidence="1">Single-pass membrane protein</topology>
    </subcellularLocation>
</comment>
<proteinExistence type="predicted"/>
<dbReference type="InterPro" id="IPR052027">
    <property type="entry name" value="PspC"/>
</dbReference>
<feature type="domain" description="Phage shock protein PspC N-terminal" evidence="7">
    <location>
        <begin position="9"/>
        <end position="64"/>
    </location>
</feature>
<evidence type="ECO:0000256" key="2">
    <source>
        <dbReference type="ARBA" id="ARBA00022475"/>
    </source>
</evidence>
<evidence type="ECO:0000313" key="9">
    <source>
        <dbReference type="Proteomes" id="UP001250214"/>
    </source>
</evidence>
<dbReference type="Proteomes" id="UP001250214">
    <property type="component" value="Unassembled WGS sequence"/>
</dbReference>
<name>A0ABU2H8G2_9ACTN</name>
<feature type="transmembrane region" description="Helical" evidence="6">
    <location>
        <begin position="39"/>
        <end position="62"/>
    </location>
</feature>
<evidence type="ECO:0000259" key="7">
    <source>
        <dbReference type="Pfam" id="PF04024"/>
    </source>
</evidence>
<evidence type="ECO:0000256" key="6">
    <source>
        <dbReference type="SAM" id="Phobius"/>
    </source>
</evidence>
<evidence type="ECO:0000256" key="5">
    <source>
        <dbReference type="ARBA" id="ARBA00023136"/>
    </source>
</evidence>
<dbReference type="Pfam" id="PF04024">
    <property type="entry name" value="PspC"/>
    <property type="match status" value="1"/>
</dbReference>
<keyword evidence="4 6" id="KW-1133">Transmembrane helix</keyword>
<protein>
    <submittedName>
        <fullName evidence="8">PspC domain-containing protein</fullName>
    </submittedName>
</protein>
<reference evidence="9" key="1">
    <citation type="submission" date="2023-07" db="EMBL/GenBank/DDBJ databases">
        <title>Novel species in the genus Lipingzhangella isolated from Sambhar Salt Lake.</title>
        <authorList>
            <person name="Jiya N."/>
            <person name="Kajale S."/>
            <person name="Sharma A."/>
        </authorList>
    </citation>
    <scope>NUCLEOTIDE SEQUENCE [LARGE SCALE GENOMIC DNA]</scope>
    <source>
        <strain evidence="9">LS1_29</strain>
    </source>
</reference>
<evidence type="ECO:0000256" key="3">
    <source>
        <dbReference type="ARBA" id="ARBA00022692"/>
    </source>
</evidence>
<dbReference type="EMBL" id="JAVLVT010000006">
    <property type="protein sequence ID" value="MDS1271563.1"/>
    <property type="molecule type" value="Genomic_DNA"/>
</dbReference>
<accession>A0ABU2H8G2</accession>
<evidence type="ECO:0000256" key="1">
    <source>
        <dbReference type="ARBA" id="ARBA00004162"/>
    </source>
</evidence>
<evidence type="ECO:0000313" key="8">
    <source>
        <dbReference type="EMBL" id="MDS1271563.1"/>
    </source>
</evidence>
<keyword evidence="3 6" id="KW-0812">Transmembrane</keyword>
<comment type="caution">
    <text evidence="8">The sequence shown here is derived from an EMBL/GenBank/DDBJ whole genome shotgun (WGS) entry which is preliminary data.</text>
</comment>
<keyword evidence="5 6" id="KW-0472">Membrane</keyword>
<keyword evidence="9" id="KW-1185">Reference proteome</keyword>
<sequence>MNNDMENRSLARSTDNRMLAGVCGGIAEYARIDATLVRLAFVVFTLFALTGVLVYVIAWLIIPERGSDSALVQDILNNVQNRNDR</sequence>
<evidence type="ECO:0000256" key="4">
    <source>
        <dbReference type="ARBA" id="ARBA00022989"/>
    </source>
</evidence>
<organism evidence="8 9">
    <name type="scientific">Lipingzhangella rawalii</name>
    <dbReference type="NCBI Taxonomy" id="2055835"/>
    <lineage>
        <taxon>Bacteria</taxon>
        <taxon>Bacillati</taxon>
        <taxon>Actinomycetota</taxon>
        <taxon>Actinomycetes</taxon>
        <taxon>Streptosporangiales</taxon>
        <taxon>Nocardiopsidaceae</taxon>
        <taxon>Lipingzhangella</taxon>
    </lineage>
</organism>
<dbReference type="PANTHER" id="PTHR33885:SF3">
    <property type="entry name" value="PHAGE SHOCK PROTEIN C"/>
    <property type="match status" value="1"/>
</dbReference>
<gene>
    <name evidence="8" type="ORF">RIF23_14790</name>
</gene>
<dbReference type="RefSeq" id="WP_310913114.1">
    <property type="nucleotide sequence ID" value="NZ_JAVLVT010000006.1"/>
</dbReference>